<gene>
    <name evidence="1" type="ORF">ACFQKB_38075</name>
</gene>
<evidence type="ECO:0000313" key="1">
    <source>
        <dbReference type="EMBL" id="MFC6885618.1"/>
    </source>
</evidence>
<dbReference type="Proteomes" id="UP001596380">
    <property type="component" value="Unassembled WGS sequence"/>
</dbReference>
<name>A0ABW2CUZ5_9ACTN</name>
<dbReference type="InterPro" id="IPR001387">
    <property type="entry name" value="Cro/C1-type_HTH"/>
</dbReference>
<protein>
    <submittedName>
        <fullName evidence="1">Helix-turn-helix domain-containing protein</fullName>
    </submittedName>
</protein>
<proteinExistence type="predicted"/>
<sequence length="312" mass="35424">MTSTIRTEAPAARAEAPTASSFDEALRGAIRARGLSLERLHARLADRGIRVSLASLSNWQRGRCRPERSQSLHAVRALEQILNVPQDSLVTRLGPPRPRGRWVRHVPGALPYRDLCEVSGSVDRLLGQIAPPSDGQLEWLSCHERMFVGPDREERGIHTRLVLRARADGVDRHVAVHYNERGRLADLAQTAYCRVGRMRTDPGSGVSAAELLFERSLERGETYVVEYEFGHEEHGPLSSTYRRWFRFPVREFVLQVHFDPAALPARCYRDWQPNVSTPASDVQELRLTGWHTVHMADVDLRPGVHGIRWEWD</sequence>
<comment type="caution">
    <text evidence="1">The sequence shown here is derived from an EMBL/GenBank/DDBJ whole genome shotgun (WGS) entry which is preliminary data.</text>
</comment>
<organism evidence="1 2">
    <name type="scientific">Actinomadura yumaensis</name>
    <dbReference type="NCBI Taxonomy" id="111807"/>
    <lineage>
        <taxon>Bacteria</taxon>
        <taxon>Bacillati</taxon>
        <taxon>Actinomycetota</taxon>
        <taxon>Actinomycetes</taxon>
        <taxon>Streptosporangiales</taxon>
        <taxon>Thermomonosporaceae</taxon>
        <taxon>Actinomadura</taxon>
    </lineage>
</organism>
<dbReference type="CDD" id="cd00093">
    <property type="entry name" value="HTH_XRE"/>
    <property type="match status" value="1"/>
</dbReference>
<accession>A0ABW2CUZ5</accession>
<keyword evidence="2" id="KW-1185">Reference proteome</keyword>
<reference evidence="2" key="1">
    <citation type="journal article" date="2019" name="Int. J. Syst. Evol. Microbiol.">
        <title>The Global Catalogue of Microorganisms (GCM) 10K type strain sequencing project: providing services to taxonomists for standard genome sequencing and annotation.</title>
        <authorList>
            <consortium name="The Broad Institute Genomics Platform"/>
            <consortium name="The Broad Institute Genome Sequencing Center for Infectious Disease"/>
            <person name="Wu L."/>
            <person name="Ma J."/>
        </authorList>
    </citation>
    <scope>NUCLEOTIDE SEQUENCE [LARGE SCALE GENOMIC DNA]</scope>
    <source>
        <strain evidence="2">JCM 3369</strain>
    </source>
</reference>
<evidence type="ECO:0000313" key="2">
    <source>
        <dbReference type="Proteomes" id="UP001596380"/>
    </source>
</evidence>
<dbReference type="EMBL" id="JBHSXS010000040">
    <property type="protein sequence ID" value="MFC6885618.1"/>
    <property type="molecule type" value="Genomic_DNA"/>
</dbReference>
<dbReference type="RefSeq" id="WP_175251002.1">
    <property type="nucleotide sequence ID" value="NZ_JBHSXE010000001.1"/>
</dbReference>